<reference evidence="2" key="2">
    <citation type="submission" date="2020-05" db="UniProtKB">
        <authorList>
            <consortium name="EnsemblMetazoa"/>
        </authorList>
    </citation>
    <scope>IDENTIFICATION</scope>
    <source>
        <strain evidence="2">IAEA</strain>
    </source>
</reference>
<feature type="compositionally biased region" description="Basic and acidic residues" evidence="1">
    <location>
        <begin position="73"/>
        <end position="97"/>
    </location>
</feature>
<feature type="region of interest" description="Disordered" evidence="1">
    <location>
        <begin position="49"/>
        <end position="104"/>
    </location>
</feature>
<dbReference type="EnsemblMetazoa" id="GPPI045566-RA">
    <property type="protein sequence ID" value="GPPI045566-PA"/>
    <property type="gene ID" value="GPPI045566"/>
</dbReference>
<evidence type="ECO:0000313" key="2">
    <source>
        <dbReference type="EnsemblMetazoa" id="GPPI045566-PA"/>
    </source>
</evidence>
<dbReference type="PANTHER" id="PTHR46182:SF2">
    <property type="entry name" value="FI19480P1"/>
    <property type="match status" value="1"/>
</dbReference>
<organism evidence="2 3">
    <name type="scientific">Glossina palpalis gambiensis</name>
    <dbReference type="NCBI Taxonomy" id="67801"/>
    <lineage>
        <taxon>Eukaryota</taxon>
        <taxon>Metazoa</taxon>
        <taxon>Ecdysozoa</taxon>
        <taxon>Arthropoda</taxon>
        <taxon>Hexapoda</taxon>
        <taxon>Insecta</taxon>
        <taxon>Pterygota</taxon>
        <taxon>Neoptera</taxon>
        <taxon>Endopterygota</taxon>
        <taxon>Diptera</taxon>
        <taxon>Brachycera</taxon>
        <taxon>Muscomorpha</taxon>
        <taxon>Hippoboscoidea</taxon>
        <taxon>Glossinidae</taxon>
        <taxon>Glossina</taxon>
    </lineage>
</organism>
<dbReference type="VEuPathDB" id="VectorBase:GPPI045566"/>
<evidence type="ECO:0000256" key="1">
    <source>
        <dbReference type="SAM" id="MobiDB-lite"/>
    </source>
</evidence>
<dbReference type="Pfam" id="PF22352">
    <property type="entry name" value="K319L-like_PKD"/>
    <property type="match status" value="1"/>
</dbReference>
<keyword evidence="3" id="KW-1185">Reference proteome</keyword>
<proteinExistence type="predicted"/>
<reference evidence="3" key="1">
    <citation type="submission" date="2015-01" db="EMBL/GenBank/DDBJ databases">
        <authorList>
            <person name="Aksoy S."/>
            <person name="Warren W."/>
            <person name="Wilson R.K."/>
        </authorList>
    </citation>
    <scope>NUCLEOTIDE SEQUENCE [LARGE SCALE GENOMIC DNA]</scope>
    <source>
        <strain evidence="3">IAEA</strain>
    </source>
</reference>
<dbReference type="EMBL" id="JXJN01023411">
    <property type="status" value="NOT_ANNOTATED_CDS"/>
    <property type="molecule type" value="Genomic_DNA"/>
</dbReference>
<name>A0A1B0C022_9MUSC</name>
<protein>
    <submittedName>
        <fullName evidence="2">Uncharacterized protein</fullName>
    </submittedName>
</protein>
<dbReference type="InterPro" id="IPR029865">
    <property type="entry name" value="KIAA0319-like"/>
</dbReference>
<dbReference type="GO" id="GO:0001764">
    <property type="term" value="P:neuron migration"/>
    <property type="evidence" value="ECO:0007669"/>
    <property type="project" value="TreeGrafter"/>
</dbReference>
<dbReference type="GO" id="GO:0016020">
    <property type="term" value="C:membrane"/>
    <property type="evidence" value="ECO:0007669"/>
    <property type="project" value="TreeGrafter"/>
</dbReference>
<dbReference type="STRING" id="67801.A0A1B0C022"/>
<dbReference type="Gene3D" id="2.60.40.10">
    <property type="entry name" value="Immunoglobulins"/>
    <property type="match status" value="1"/>
</dbReference>
<dbReference type="GO" id="GO:0031410">
    <property type="term" value="C:cytoplasmic vesicle"/>
    <property type="evidence" value="ECO:0007669"/>
    <property type="project" value="TreeGrafter"/>
</dbReference>
<sequence length="687" mass="77386">MSLTRLNKSKPTGYTGLCAYVWYAHKLRLQNAVNRMSTQISSYEERLTEERLDVQTEEQTEERLDVQTEEQTEERKDVQTEEQAEERTEVQTEEQRDGQPFSKKSYNLGNRTWVYEEGSSKSAAAARRRKDRRLEPVVNPKGQEPEKAERMAADVEALREVVRKLTPRDKIAQLHFDKVVTDLTSTYCRTEDRPYGCVLVFQLRSLLTAFSLTLSAYTITRHNGNPKLLIENIRFAEEIGLDVKAVACDRSAQICKTINNSPNSIFLRQRADGSNYLIAQMYDYLRLLNAIRHQDCKESGSEKLGHLGALKEERRQLTNYLSQKYDRNGPIIHTSNARKPEVCDAFRNACDIYKFIMLNHMVEENIGKRLQAIILARVAFFREAGSCPNGSSHRRNLLGFMTNLQLTGENWVQATIKNVSSCSSLVAAPPPHKSAPLWSLPRRLISTKVHCMPKIDQFTELCNSIDKLQVSPKFTNFVQTKHNRTDYPPVANAGEAVILYLPNNSVTLNGLKRPVMNLKQSICKILGHHMYRLIINLPINWVVLNGSSLADDIGLKCYEWKEVQGPNAAVILKSNETIANATGLSLGLYAFALTAADTSNNTASDCLWVQEKNSPPAANAGGDQSVTLSLPTINSNKDSIMILVLGHSCASKQKKPRSRPKLQKYSLIGTQDTEALIVSCHVIVLRM</sequence>
<dbReference type="AlphaFoldDB" id="A0A1B0C022"/>
<dbReference type="InterPro" id="IPR013783">
    <property type="entry name" value="Ig-like_fold"/>
</dbReference>
<accession>A0A1B0C022</accession>
<dbReference type="PANTHER" id="PTHR46182">
    <property type="entry name" value="FI19480P1"/>
    <property type="match status" value="1"/>
</dbReference>
<dbReference type="Proteomes" id="UP000092460">
    <property type="component" value="Unassembled WGS sequence"/>
</dbReference>
<evidence type="ECO:0000313" key="3">
    <source>
        <dbReference type="Proteomes" id="UP000092460"/>
    </source>
</evidence>
<feature type="region of interest" description="Disordered" evidence="1">
    <location>
        <begin position="119"/>
        <end position="149"/>
    </location>
</feature>